<dbReference type="SUPFAM" id="SSF56281">
    <property type="entry name" value="Metallo-hydrolase/oxidoreductase"/>
    <property type="match status" value="1"/>
</dbReference>
<reference evidence="5 6" key="1">
    <citation type="submission" date="2019-11" db="EMBL/GenBank/DDBJ databases">
        <authorList>
            <person name="Cho J.-C."/>
        </authorList>
    </citation>
    <scope>NUCLEOTIDE SEQUENCE [LARGE SCALE GENOMIC DNA]</scope>
    <source>
        <strain evidence="4 5">JH1073</strain>
        <strain evidence="3 6">JH702</strain>
    </source>
</reference>
<dbReference type="AlphaFoldDB" id="A0AAJ6CQL8"/>
<evidence type="ECO:0000313" key="4">
    <source>
        <dbReference type="EMBL" id="WFG38466.1"/>
    </source>
</evidence>
<dbReference type="InterPro" id="IPR036866">
    <property type="entry name" value="RibonucZ/Hydroxyglut_hydro"/>
</dbReference>
<dbReference type="CDD" id="cd06262">
    <property type="entry name" value="metallo-hydrolase-like_MBL-fold"/>
    <property type="match status" value="1"/>
</dbReference>
<proteinExistence type="predicted"/>
<dbReference type="InterPro" id="IPR001279">
    <property type="entry name" value="Metallo-B-lactamas"/>
</dbReference>
<feature type="domain" description="Metallo-beta-lactamase" evidence="2">
    <location>
        <begin position="20"/>
        <end position="190"/>
    </location>
</feature>
<dbReference type="EMBL" id="WMBE01000002">
    <property type="protein sequence ID" value="MDG0867053.1"/>
    <property type="molecule type" value="Genomic_DNA"/>
</dbReference>
<dbReference type="RefSeq" id="WP_342825017.1">
    <property type="nucleotide sequence ID" value="NZ_CP046146.1"/>
</dbReference>
<organism evidence="4 5">
    <name type="scientific">Candidatus Lucifugimonas marina</name>
    <dbReference type="NCBI Taxonomy" id="3038979"/>
    <lineage>
        <taxon>Bacteria</taxon>
        <taxon>Bacillati</taxon>
        <taxon>Chloroflexota</taxon>
        <taxon>Dehalococcoidia</taxon>
        <taxon>SAR202 cluster</taxon>
        <taxon>Candidatus Lucifugimonadales</taxon>
        <taxon>Candidatus Lucifugimonadaceae</taxon>
        <taxon>Candidatus Lucifugimonas</taxon>
    </lineage>
</organism>
<sequence>MSKVFTGKYWSIQNFVSGFANNAYLITCNRTNNSVVIDTPDQPNELVAAASTTNLQMILITHGHRDHVEGYRSVGSDETPIVGIGKSDRTSLPASAPTTVDVSTNQQINVGDISLRPMETPGHTPGSTCYLLESPESIAANEPSHVFTGDTLFPGGPGRSSSNIALKQIISSLESHIFVLPESTVVLPGHGEFTTIGESKKELEIFKSKPFDENLSGDVTWV</sequence>
<dbReference type="Gene3D" id="3.60.15.10">
    <property type="entry name" value="Ribonuclease Z/Hydroxyacylglutathione hydrolase-like"/>
    <property type="match status" value="1"/>
</dbReference>
<evidence type="ECO:0000259" key="2">
    <source>
        <dbReference type="SMART" id="SM00849"/>
    </source>
</evidence>
<reference evidence="4" key="2">
    <citation type="journal article" date="2023" name="Nat. Commun.">
        <title>Cultivation of marine bacteria of the SAR202 clade.</title>
        <authorList>
            <person name="Lim Y."/>
            <person name="Seo J.H."/>
            <person name="Giovannoni S.J."/>
            <person name="Kang I."/>
            <person name="Cho J.C."/>
        </authorList>
    </citation>
    <scope>NUCLEOTIDE SEQUENCE</scope>
    <source>
        <strain evidence="4">JH1073</strain>
    </source>
</reference>
<evidence type="ECO:0000313" key="6">
    <source>
        <dbReference type="Proteomes" id="UP001321249"/>
    </source>
</evidence>
<name>A0AAJ6CQL8_9CHLR</name>
<dbReference type="InterPro" id="IPR051453">
    <property type="entry name" value="MBL_Glyoxalase_II"/>
</dbReference>
<reference evidence="5" key="3">
    <citation type="submission" date="2023-06" db="EMBL/GenBank/DDBJ databases">
        <title>Pangenomics reveal diversification of enzyme families and niche specialization in globally abundant SAR202 bacteria.</title>
        <authorList>
            <person name="Saw J.H.W."/>
        </authorList>
    </citation>
    <scope>NUCLEOTIDE SEQUENCE [LARGE SCALE GENOMIC DNA]</scope>
    <source>
        <strain evidence="5">JH1073</strain>
    </source>
</reference>
<dbReference type="PANTHER" id="PTHR46233">
    <property type="entry name" value="HYDROXYACYLGLUTATHIONE HYDROLASE GLOC"/>
    <property type="match status" value="1"/>
</dbReference>
<keyword evidence="5" id="KW-1185">Reference proteome</keyword>
<dbReference type="Proteomes" id="UP001321249">
    <property type="component" value="Unassembled WGS sequence"/>
</dbReference>
<evidence type="ECO:0000313" key="3">
    <source>
        <dbReference type="EMBL" id="MDG0867053.1"/>
    </source>
</evidence>
<protein>
    <submittedName>
        <fullName evidence="4">MBL fold metallo-hydrolase</fullName>
    </submittedName>
</protein>
<gene>
    <name evidence="3" type="ORF">GKO46_08200</name>
    <name evidence="4" type="ORF">GKO48_02205</name>
</gene>
<feature type="region of interest" description="Disordered" evidence="1">
    <location>
        <begin position="79"/>
        <end position="98"/>
    </location>
</feature>
<dbReference type="Pfam" id="PF00753">
    <property type="entry name" value="Lactamase_B"/>
    <property type="match status" value="1"/>
</dbReference>
<accession>A0AAJ6CQL8</accession>
<evidence type="ECO:0000313" key="5">
    <source>
        <dbReference type="Proteomes" id="UP001219901"/>
    </source>
</evidence>
<dbReference type="Proteomes" id="UP001219901">
    <property type="component" value="Chromosome"/>
</dbReference>
<evidence type="ECO:0000256" key="1">
    <source>
        <dbReference type="SAM" id="MobiDB-lite"/>
    </source>
</evidence>
<dbReference type="EMBL" id="CP046147">
    <property type="protein sequence ID" value="WFG38466.1"/>
    <property type="molecule type" value="Genomic_DNA"/>
</dbReference>
<dbReference type="PANTHER" id="PTHR46233:SF1">
    <property type="entry name" value="CONSERVED PROTEIN"/>
    <property type="match status" value="1"/>
</dbReference>
<dbReference type="SMART" id="SM00849">
    <property type="entry name" value="Lactamase_B"/>
    <property type="match status" value="1"/>
</dbReference>